<organism evidence="3 4">
    <name type="scientific">Gordonia phage Jojo24</name>
    <dbReference type="NCBI Taxonomy" id="2859476"/>
    <lineage>
        <taxon>Viruses</taxon>
        <taxon>Duplodnaviria</taxon>
        <taxon>Heunggongvirae</taxon>
        <taxon>Uroviricota</taxon>
        <taxon>Caudoviricetes</taxon>
        <taxon>Santhisvirus</taxon>
        <taxon>Santhisvirus jojo24</taxon>
    </lineage>
</organism>
<evidence type="ECO:0000313" key="4">
    <source>
        <dbReference type="Proteomes" id="UP000828207"/>
    </source>
</evidence>
<dbReference type="InterPro" id="IPR001387">
    <property type="entry name" value="Cro/C1-type_HTH"/>
</dbReference>
<dbReference type="GO" id="GO:0003677">
    <property type="term" value="F:DNA binding"/>
    <property type="evidence" value="ECO:0007669"/>
    <property type="project" value="InterPro"/>
</dbReference>
<dbReference type="CDD" id="cd00093">
    <property type="entry name" value="HTH_XRE"/>
    <property type="match status" value="1"/>
</dbReference>
<dbReference type="InterPro" id="IPR010982">
    <property type="entry name" value="Lambda_DNA-bd_dom_sf"/>
</dbReference>
<dbReference type="RefSeq" id="YP_010842758.1">
    <property type="nucleotide sequence ID" value="NC_079145.1"/>
</dbReference>
<dbReference type="SUPFAM" id="SSF47413">
    <property type="entry name" value="lambda repressor-like DNA-binding domains"/>
    <property type="match status" value="1"/>
</dbReference>
<dbReference type="GeneID" id="80559560"/>
<dbReference type="Proteomes" id="UP000828207">
    <property type="component" value="Segment"/>
</dbReference>
<feature type="region of interest" description="Disordered" evidence="1">
    <location>
        <begin position="82"/>
        <end position="116"/>
    </location>
</feature>
<evidence type="ECO:0000259" key="2">
    <source>
        <dbReference type="PROSITE" id="PS50943"/>
    </source>
</evidence>
<feature type="compositionally biased region" description="Gly residues" evidence="1">
    <location>
        <begin position="82"/>
        <end position="95"/>
    </location>
</feature>
<feature type="domain" description="HTH cro/C1-type" evidence="2">
    <location>
        <begin position="20"/>
        <end position="78"/>
    </location>
</feature>
<dbReference type="Gene3D" id="1.10.260.40">
    <property type="entry name" value="lambda repressor-like DNA-binding domains"/>
    <property type="match status" value="1"/>
</dbReference>
<dbReference type="EMBL" id="MZ209302">
    <property type="protein sequence ID" value="QXO13128.1"/>
    <property type="molecule type" value="Genomic_DNA"/>
</dbReference>
<evidence type="ECO:0000256" key="1">
    <source>
        <dbReference type="SAM" id="MobiDB-lite"/>
    </source>
</evidence>
<dbReference type="SMART" id="SM00530">
    <property type="entry name" value="HTH_XRE"/>
    <property type="match status" value="1"/>
</dbReference>
<sequence>MTRATETGGWRPSDSLANRVRLIRAELGLSMKEAAERVGNDVITERGWQSIEEGRSPRQLDVKVKRIALAFGVDRDWLMWGGPLGNDGGTGGDGNGPAPIPTGPGDESPLTGSNRRPLAYKVASLAAVA</sequence>
<dbReference type="KEGG" id="vg:80559560"/>
<name>A0AAE7SKB2_9CAUD</name>
<accession>A0AAE7SKB2</accession>
<gene>
    <name evidence="3" type="primary">31</name>
    <name evidence="3" type="ORF">SEA_JOJO24_31</name>
</gene>
<protein>
    <submittedName>
        <fullName evidence="3">Immunity repressor</fullName>
    </submittedName>
</protein>
<proteinExistence type="predicted"/>
<keyword evidence="4" id="KW-1185">Reference proteome</keyword>
<evidence type="ECO:0000313" key="3">
    <source>
        <dbReference type="EMBL" id="QXO13128.1"/>
    </source>
</evidence>
<dbReference type="PROSITE" id="PS50943">
    <property type="entry name" value="HTH_CROC1"/>
    <property type="match status" value="1"/>
</dbReference>
<reference evidence="3 4" key="1">
    <citation type="submission" date="2021-05" db="EMBL/GenBank/DDBJ databases">
        <authorList>
            <person name="Baker S."/>
            <person name="Berry C."/>
            <person name="Boyle S."/>
            <person name="Bradley W."/>
            <person name="Brown D."/>
            <person name="Doyle R."/>
            <person name="Edwards M."/>
            <person name="Filijan P."/>
            <person name="Harvey R."/>
            <person name="Hernandez-Ramos J."/>
            <person name="Huynh R."/>
            <person name="Keppelmann E."/>
            <person name="Mahoney J."/>
            <person name="Matthiesen J."/>
            <person name="Naquin D."/>
            <person name="Pearson A."/>
            <person name="Ramirez R.F."/>
            <person name="Rementeria N."/>
            <person name="Singleton Z."/>
            <person name="Smith K."/>
            <person name="Statley K."/>
            <person name="Thomas T."/>
            <person name="Trautner M."/>
            <person name="Vakili B."/>
            <person name="Austen M."/>
            <person name="Brown E."/>
            <person name="Edwards A."/>
            <person name="Garibay O.J."/>
            <person name="Goodwin S."/>
            <person name="Hlaing E."/>
            <person name="Hyndman S."/>
            <person name="Marchetti N."/>
            <person name="Marshall-Inman S."/>
            <person name="Mathis R."/>
            <person name="Medina L."/>
            <person name="Nicacio B."/>
            <person name="Park J."/>
            <person name="Sabanal H."/>
            <person name="Sheldon M."/>
            <person name="Solis K."/>
            <person name="Stargell G."/>
            <person name="Wardrop K."/>
            <person name="Yan S."/>
            <person name="Zamudio L."/>
            <person name="Schleif M.C."/>
            <person name="Hinz J.M."/>
            <person name="Davis W.B."/>
            <person name="Pollenz R.S."/>
            <person name="Garlena R.A."/>
            <person name="Russell D.A."/>
            <person name="Pope W.H."/>
            <person name="Jacobs-Sera D."/>
            <person name="Hatfull G.F."/>
        </authorList>
    </citation>
    <scope>NUCLEOTIDE SEQUENCE [LARGE SCALE GENOMIC DNA]</scope>
</reference>